<evidence type="ECO:0000256" key="12">
    <source>
        <dbReference type="RuleBase" id="RU003750"/>
    </source>
</evidence>
<evidence type="ECO:0000256" key="9">
    <source>
        <dbReference type="ARBA" id="ARBA00023209"/>
    </source>
</evidence>
<dbReference type="UniPathway" id="UPA00085"/>
<dbReference type="PIRSF" id="PIRSF000847">
    <property type="entry name" value="Phos_ph_gly_syn"/>
    <property type="match status" value="1"/>
</dbReference>
<dbReference type="NCBIfam" id="TIGR00560">
    <property type="entry name" value="pgsA"/>
    <property type="match status" value="1"/>
</dbReference>
<dbReference type="PANTHER" id="PTHR14269">
    <property type="entry name" value="CDP-DIACYLGLYCEROL--GLYCEROL-3-PHOSPHATE 3-PHOSPHATIDYLTRANSFERASE-RELATED"/>
    <property type="match status" value="1"/>
</dbReference>
<feature type="transmembrane region" description="Helical" evidence="14">
    <location>
        <begin position="36"/>
        <end position="57"/>
    </location>
</feature>
<protein>
    <recommendedName>
        <fullName evidence="11">CDP-diacylglycerol--glycerol-3-phosphate 3-phosphatidyltransferase</fullName>
        <ecNumber evidence="11">2.7.8.5</ecNumber>
    </recommendedName>
</protein>
<keyword evidence="6 14" id="KW-1133">Transmembrane helix</keyword>
<dbReference type="Pfam" id="PF01066">
    <property type="entry name" value="CDP-OH_P_transf"/>
    <property type="match status" value="1"/>
</dbReference>
<evidence type="ECO:0000256" key="6">
    <source>
        <dbReference type="ARBA" id="ARBA00022989"/>
    </source>
</evidence>
<dbReference type="GO" id="GO:0008444">
    <property type="term" value="F:CDP-diacylglycerol-glycerol-3-phosphate 3-phosphatidyltransferase activity"/>
    <property type="evidence" value="ECO:0007669"/>
    <property type="project" value="UniProtKB-UniRule"/>
</dbReference>
<comment type="subcellular location">
    <subcellularLocation>
        <location evidence="1">Membrane</location>
        <topology evidence="1">Multi-pass membrane protein</topology>
    </subcellularLocation>
</comment>
<evidence type="ECO:0000256" key="3">
    <source>
        <dbReference type="ARBA" id="ARBA00022516"/>
    </source>
</evidence>
<dbReference type="EMBL" id="JACHMJ010000001">
    <property type="protein sequence ID" value="MBB5842808.1"/>
    <property type="molecule type" value="Genomic_DNA"/>
</dbReference>
<accession>A0A841AKD6</accession>
<keyword evidence="7" id="KW-0443">Lipid metabolism</keyword>
<evidence type="ECO:0000256" key="10">
    <source>
        <dbReference type="ARBA" id="ARBA00023264"/>
    </source>
</evidence>
<keyword evidence="10" id="KW-1208">Phospholipid metabolism</keyword>
<keyword evidence="16" id="KW-1185">Reference proteome</keyword>
<organism evidence="15 16">
    <name type="scientific">Conyzicola lurida</name>
    <dbReference type="NCBI Taxonomy" id="1172621"/>
    <lineage>
        <taxon>Bacteria</taxon>
        <taxon>Bacillati</taxon>
        <taxon>Actinomycetota</taxon>
        <taxon>Actinomycetes</taxon>
        <taxon>Micrococcales</taxon>
        <taxon>Microbacteriaceae</taxon>
        <taxon>Conyzicola</taxon>
    </lineage>
</organism>
<dbReference type="GO" id="GO:0046474">
    <property type="term" value="P:glycerophospholipid biosynthetic process"/>
    <property type="evidence" value="ECO:0007669"/>
    <property type="project" value="TreeGrafter"/>
</dbReference>
<feature type="transmembrane region" description="Helical" evidence="14">
    <location>
        <begin position="184"/>
        <end position="206"/>
    </location>
</feature>
<keyword evidence="4 12" id="KW-0808">Transferase</keyword>
<dbReference type="InterPro" id="IPR050324">
    <property type="entry name" value="CDP-alcohol_PTase-I"/>
</dbReference>
<evidence type="ECO:0000256" key="11">
    <source>
        <dbReference type="NCBIfam" id="TIGR00560"/>
    </source>
</evidence>
<feature type="transmembrane region" description="Helical" evidence="14">
    <location>
        <begin position="107"/>
        <end position="132"/>
    </location>
</feature>
<dbReference type="PROSITE" id="PS00379">
    <property type="entry name" value="CDP_ALCOHOL_P_TRANSF"/>
    <property type="match status" value="1"/>
</dbReference>
<evidence type="ECO:0000256" key="2">
    <source>
        <dbReference type="ARBA" id="ARBA00010441"/>
    </source>
</evidence>
<dbReference type="EC" id="2.7.8.5" evidence="11"/>
<dbReference type="PANTHER" id="PTHR14269:SF52">
    <property type="entry name" value="PHOSPHATIDYLGLYCEROPHOSPHATE SYNTHASE-RELATED"/>
    <property type="match status" value="1"/>
</dbReference>
<comment type="caution">
    <text evidence="15">The sequence shown here is derived from an EMBL/GenBank/DDBJ whole genome shotgun (WGS) entry which is preliminary data.</text>
</comment>
<dbReference type="InterPro" id="IPR048254">
    <property type="entry name" value="CDP_ALCOHOL_P_TRANSF_CS"/>
</dbReference>
<dbReference type="GO" id="GO:0016020">
    <property type="term" value="C:membrane"/>
    <property type="evidence" value="ECO:0007669"/>
    <property type="project" value="UniProtKB-SubCell"/>
</dbReference>
<evidence type="ECO:0000256" key="13">
    <source>
        <dbReference type="SAM" id="MobiDB-lite"/>
    </source>
</evidence>
<dbReference type="Gene3D" id="1.20.120.1760">
    <property type="match status" value="1"/>
</dbReference>
<keyword evidence="9" id="KW-0594">Phospholipid biosynthesis</keyword>
<dbReference type="InterPro" id="IPR043130">
    <property type="entry name" value="CDP-OH_PTrfase_TM_dom"/>
</dbReference>
<dbReference type="InterPro" id="IPR000462">
    <property type="entry name" value="CDP-OH_P_trans"/>
</dbReference>
<evidence type="ECO:0000256" key="5">
    <source>
        <dbReference type="ARBA" id="ARBA00022692"/>
    </source>
</evidence>
<evidence type="ECO:0000313" key="16">
    <source>
        <dbReference type="Proteomes" id="UP000536685"/>
    </source>
</evidence>
<name>A0A841AKD6_9MICO</name>
<feature type="region of interest" description="Disordered" evidence="13">
    <location>
        <begin position="1"/>
        <end position="21"/>
    </location>
</feature>
<evidence type="ECO:0000256" key="8">
    <source>
        <dbReference type="ARBA" id="ARBA00023136"/>
    </source>
</evidence>
<feature type="transmembrane region" description="Helical" evidence="14">
    <location>
        <begin position="160"/>
        <end position="178"/>
    </location>
</feature>
<keyword evidence="3" id="KW-0444">Lipid biosynthesis</keyword>
<comment type="similarity">
    <text evidence="2 12">Belongs to the CDP-alcohol phosphatidyltransferase class-I family.</text>
</comment>
<keyword evidence="5 14" id="KW-0812">Transmembrane</keyword>
<evidence type="ECO:0000256" key="7">
    <source>
        <dbReference type="ARBA" id="ARBA00023098"/>
    </source>
</evidence>
<sequence>MSTEPVNGTTPHAPRKSTMSGRVFRAGDGPASNGNIANIITVVRILLAPVFVWLLLLDNGEMGAVRWIAAILFIVAIATDGIDGYLARRNNLVTDLGVLLDPIADKVLTLSALVVLSILGELWWWVTIVILVRELGITVYRLVVVSTVVIPASKGGKLKTLMQAIAISLFLVPFASLLGDWVLWINWAAMAVAFVLTVYSGLDYVYQAIKANRNAAR</sequence>
<gene>
    <name evidence="15" type="ORF">HD599_001131</name>
</gene>
<dbReference type="AlphaFoldDB" id="A0A841AKD6"/>
<feature type="compositionally biased region" description="Polar residues" evidence="13">
    <location>
        <begin position="1"/>
        <end position="10"/>
    </location>
</feature>
<reference evidence="15 16" key="1">
    <citation type="submission" date="2020-08" db="EMBL/GenBank/DDBJ databases">
        <title>Sequencing the genomes of 1000 actinobacteria strains.</title>
        <authorList>
            <person name="Klenk H.-P."/>
        </authorList>
    </citation>
    <scope>NUCLEOTIDE SEQUENCE [LARGE SCALE GENOMIC DNA]</scope>
    <source>
        <strain evidence="15 16">DSM 105784</strain>
    </source>
</reference>
<evidence type="ECO:0000313" key="15">
    <source>
        <dbReference type="EMBL" id="MBB5842808.1"/>
    </source>
</evidence>
<evidence type="ECO:0000256" key="1">
    <source>
        <dbReference type="ARBA" id="ARBA00004141"/>
    </source>
</evidence>
<dbReference type="Proteomes" id="UP000536685">
    <property type="component" value="Unassembled WGS sequence"/>
</dbReference>
<keyword evidence="8 14" id="KW-0472">Membrane</keyword>
<evidence type="ECO:0000256" key="14">
    <source>
        <dbReference type="SAM" id="Phobius"/>
    </source>
</evidence>
<evidence type="ECO:0000256" key="4">
    <source>
        <dbReference type="ARBA" id="ARBA00022679"/>
    </source>
</evidence>
<feature type="transmembrane region" description="Helical" evidence="14">
    <location>
        <begin position="64"/>
        <end position="87"/>
    </location>
</feature>
<dbReference type="InterPro" id="IPR004570">
    <property type="entry name" value="Phosphatidylglycerol_P_synth"/>
</dbReference>
<proteinExistence type="inferred from homology"/>